<dbReference type="AlphaFoldDB" id="A0A315YVR5"/>
<sequence length="523" mass="59970">MIYRLFSIFCITLITFSCSPDQGLLKVIPKDALFVVSMNTPSLIQKSEIYDSDQYQIANFFVQEFGQHPLGNTLESPQDIGINVFENLYAYGIKNTITGTPFLCFTAELDKTAFLEEKVATFLQHSYSEKVNDWDVIYNGQWGIAWNDAQVLVVRSEHPTISIDIKHTLEQLTSLEDTESHYNSEDFITKLNEKADLGIWLNINQAKSLPLLSEYSYLIPKLRQDDNNIHFNVNFEKDQINTDIAILLSEEDKEAVLGSYFKKTSNTKALQNVPEDALFVVNTAVEPKPYYNHLKESVSQVDSVKAAQIDFFERFWLGYKAKVSTDEFLEALGGELTIAVTGEQKLIGRHNKISYQPKFLAETSMNDLKLFNNFLKKIPYLRRSKSGNYYEWNFLSWNFYLGMHKGIASFSNDREAMNTVDNEGLEKSILDGAYGSYFSSSPFTIYLDLNVNNYPASLKDNLTKNFSNYIPNYEAHTSVFDKMIMYKDGEDQKVKVSLHSEGENSLHFLLKHLDKVYSEQLIL</sequence>
<dbReference type="EMBL" id="QGDO01000012">
    <property type="protein sequence ID" value="PWJ33687.1"/>
    <property type="molecule type" value="Genomic_DNA"/>
</dbReference>
<reference evidence="1 2" key="1">
    <citation type="submission" date="2018-03" db="EMBL/GenBank/DDBJ databases">
        <title>Genomic Encyclopedia of Archaeal and Bacterial Type Strains, Phase II (KMG-II): from individual species to whole genera.</title>
        <authorList>
            <person name="Goeker M."/>
        </authorList>
    </citation>
    <scope>NUCLEOTIDE SEQUENCE [LARGE SCALE GENOMIC DNA]</scope>
    <source>
        <strain evidence="1 2">DSM 28229</strain>
    </source>
</reference>
<comment type="caution">
    <text evidence="1">The sequence shown here is derived from an EMBL/GenBank/DDBJ whole genome shotgun (WGS) entry which is preliminary data.</text>
</comment>
<keyword evidence="2" id="KW-1185">Reference proteome</keyword>
<accession>A0A315YVR5</accession>
<gene>
    <name evidence="1" type="ORF">BC781_11234</name>
</gene>
<dbReference type="InterPro" id="IPR032276">
    <property type="entry name" value="DUF4836"/>
</dbReference>
<dbReference type="Pfam" id="PF16120">
    <property type="entry name" value="DUF4836"/>
    <property type="match status" value="1"/>
</dbReference>
<proteinExistence type="predicted"/>
<evidence type="ECO:0000313" key="2">
    <source>
        <dbReference type="Proteomes" id="UP000245535"/>
    </source>
</evidence>
<dbReference type="PROSITE" id="PS51257">
    <property type="entry name" value="PROKAR_LIPOPROTEIN"/>
    <property type="match status" value="1"/>
</dbReference>
<evidence type="ECO:0000313" key="1">
    <source>
        <dbReference type="EMBL" id="PWJ33687.1"/>
    </source>
</evidence>
<protein>
    <submittedName>
        <fullName evidence="1">Uncharacterized protein DUF4836</fullName>
    </submittedName>
</protein>
<organism evidence="1 2">
    <name type="scientific">Sediminitomix flava</name>
    <dbReference type="NCBI Taxonomy" id="379075"/>
    <lineage>
        <taxon>Bacteria</taxon>
        <taxon>Pseudomonadati</taxon>
        <taxon>Bacteroidota</taxon>
        <taxon>Cytophagia</taxon>
        <taxon>Cytophagales</taxon>
        <taxon>Flammeovirgaceae</taxon>
        <taxon>Sediminitomix</taxon>
    </lineage>
</organism>
<name>A0A315YVR5_SEDFL</name>
<dbReference type="Proteomes" id="UP000245535">
    <property type="component" value="Unassembled WGS sequence"/>
</dbReference>